<dbReference type="InterPro" id="IPR050438">
    <property type="entry name" value="LMW_PTPase"/>
</dbReference>
<evidence type="ECO:0000256" key="3">
    <source>
        <dbReference type="ARBA" id="ARBA00022801"/>
    </source>
</evidence>
<dbReference type="InterPro" id="IPR036196">
    <property type="entry name" value="Ptyr_pPase_sf"/>
</dbReference>
<feature type="active site" evidence="5">
    <location>
        <position position="14"/>
    </location>
</feature>
<evidence type="ECO:0000256" key="4">
    <source>
        <dbReference type="ARBA" id="ARBA00022912"/>
    </source>
</evidence>
<evidence type="ECO:0000256" key="1">
    <source>
        <dbReference type="ARBA" id="ARBA00011063"/>
    </source>
</evidence>
<accession>A0A847S9T8</accession>
<dbReference type="InterPro" id="IPR017867">
    <property type="entry name" value="Tyr_phospatase_low_mol_wt"/>
</dbReference>
<dbReference type="PANTHER" id="PTHR11717">
    <property type="entry name" value="LOW MOLECULAR WEIGHT PROTEIN TYROSINE PHOSPHATASE"/>
    <property type="match status" value="1"/>
</dbReference>
<dbReference type="PRINTS" id="PR00719">
    <property type="entry name" value="LMWPTPASE"/>
</dbReference>
<dbReference type="AlphaFoldDB" id="A0A847S9T8"/>
<feature type="active site" description="Nucleophile" evidence="5">
    <location>
        <position position="8"/>
    </location>
</feature>
<feature type="active site" description="Proton donor" evidence="5">
    <location>
        <position position="127"/>
    </location>
</feature>
<dbReference type="Pfam" id="PF01451">
    <property type="entry name" value="LMWPc"/>
    <property type="match status" value="1"/>
</dbReference>
<dbReference type="PANTHER" id="PTHR11717:SF7">
    <property type="entry name" value="LOW MOLECULAR WEIGHT PHOSPHOTYROSINE PROTEIN PHOSPHATASE"/>
    <property type="match status" value="1"/>
</dbReference>
<keyword evidence="8" id="KW-1185">Reference proteome</keyword>
<comment type="similarity">
    <text evidence="1">Belongs to the low molecular weight phosphotyrosine protein phosphatase family.</text>
</comment>
<dbReference type="RefSeq" id="WP_168878471.1">
    <property type="nucleotide sequence ID" value="NZ_JABAIM010000005.1"/>
</dbReference>
<keyword evidence="3" id="KW-0378">Hydrolase</keyword>
<dbReference type="SMART" id="SM00226">
    <property type="entry name" value="LMWPc"/>
    <property type="match status" value="1"/>
</dbReference>
<keyword evidence="4" id="KW-0904">Protein phosphatase</keyword>
<dbReference type="EMBL" id="JABAIM010000005">
    <property type="protein sequence ID" value="NLR76794.1"/>
    <property type="molecule type" value="Genomic_DNA"/>
</dbReference>
<feature type="domain" description="Phosphotyrosine protein phosphatase I" evidence="6">
    <location>
        <begin position="2"/>
        <end position="153"/>
    </location>
</feature>
<evidence type="ECO:0000313" key="7">
    <source>
        <dbReference type="EMBL" id="NLR76794.1"/>
    </source>
</evidence>
<dbReference type="CDD" id="cd16343">
    <property type="entry name" value="LMWPTP"/>
    <property type="match status" value="1"/>
</dbReference>
<dbReference type="InterPro" id="IPR023485">
    <property type="entry name" value="Ptyr_pPase"/>
</dbReference>
<evidence type="ECO:0000256" key="5">
    <source>
        <dbReference type="PIRSR" id="PIRSR617867-1"/>
    </source>
</evidence>
<evidence type="ECO:0000313" key="8">
    <source>
        <dbReference type="Proteomes" id="UP000587991"/>
    </source>
</evidence>
<dbReference type="SUPFAM" id="SSF52788">
    <property type="entry name" value="Phosphotyrosine protein phosphatases I"/>
    <property type="match status" value="1"/>
</dbReference>
<dbReference type="Gene3D" id="3.40.50.2300">
    <property type="match status" value="1"/>
</dbReference>
<dbReference type="EC" id="3.1.3.48" evidence="2"/>
<proteinExistence type="inferred from homology"/>
<comment type="caution">
    <text evidence="7">The sequence shown here is derived from an EMBL/GenBank/DDBJ whole genome shotgun (WGS) entry which is preliminary data.</text>
</comment>
<name>A0A847S9T8_9NEIS</name>
<gene>
    <name evidence="7" type="ORF">HF682_16625</name>
</gene>
<sequence>MYAVLMVCMGNICRSPSAEGVLRHLLRQAGLEGRVQVDSAGTHSWHAGEAPDPRSIAAAARRGYDLSALRARAVVAEDFQRFDLILAMDQDNLQHLQHMQARLLSPRAHLALVLHYSAAYPGQAVPDPYYGGKAGFEAVLDRLEDACTGLIGQLRAQLGLQKT</sequence>
<evidence type="ECO:0000259" key="6">
    <source>
        <dbReference type="SMART" id="SM00226"/>
    </source>
</evidence>
<dbReference type="FunFam" id="3.40.50.2300:FF:000113">
    <property type="entry name" value="Low molecular weight protein-tyrosine-phosphatase"/>
    <property type="match status" value="1"/>
</dbReference>
<evidence type="ECO:0000256" key="2">
    <source>
        <dbReference type="ARBA" id="ARBA00013064"/>
    </source>
</evidence>
<dbReference type="GO" id="GO:0004725">
    <property type="term" value="F:protein tyrosine phosphatase activity"/>
    <property type="evidence" value="ECO:0007669"/>
    <property type="project" value="UniProtKB-EC"/>
</dbReference>
<protein>
    <recommendedName>
        <fullName evidence="2">protein-tyrosine-phosphatase</fullName>
        <ecNumber evidence="2">3.1.3.48</ecNumber>
    </recommendedName>
</protein>
<organism evidence="7 8">
    <name type="scientific">Leeia aquatica</name>
    <dbReference type="NCBI Taxonomy" id="2725557"/>
    <lineage>
        <taxon>Bacteria</taxon>
        <taxon>Pseudomonadati</taxon>
        <taxon>Pseudomonadota</taxon>
        <taxon>Betaproteobacteria</taxon>
        <taxon>Neisseriales</taxon>
        <taxon>Leeiaceae</taxon>
        <taxon>Leeia</taxon>
    </lineage>
</organism>
<reference evidence="7 8" key="1">
    <citation type="submission" date="2020-04" db="EMBL/GenBank/DDBJ databases">
        <title>Draft genome of Leeia sp. IMCC25680.</title>
        <authorList>
            <person name="Song J."/>
            <person name="Cho J.-C."/>
        </authorList>
    </citation>
    <scope>NUCLEOTIDE SEQUENCE [LARGE SCALE GENOMIC DNA]</scope>
    <source>
        <strain evidence="7 8">IMCC25680</strain>
    </source>
</reference>
<dbReference type="Proteomes" id="UP000587991">
    <property type="component" value="Unassembled WGS sequence"/>
</dbReference>